<protein>
    <submittedName>
        <fullName evidence="2">Uncharacterized protein</fullName>
    </submittedName>
</protein>
<accession>A0A4Z1AFB6</accession>
<sequence>MRRNPCLYFKSIFFISTSIGRVSLLLVSFFSNFFLNLILIPKRGLDSIEKLMVVVLVLKTFHFG</sequence>
<dbReference type="EMBL" id="RQGP01000010">
    <property type="protein sequence ID" value="TGL93602.1"/>
    <property type="molecule type" value="Genomic_DNA"/>
</dbReference>
<keyword evidence="1" id="KW-0472">Membrane</keyword>
<evidence type="ECO:0000313" key="2">
    <source>
        <dbReference type="EMBL" id="TGL93602.1"/>
    </source>
</evidence>
<comment type="caution">
    <text evidence="2">The sequence shown here is derived from an EMBL/GenBank/DDBJ whole genome shotgun (WGS) entry which is preliminary data.</text>
</comment>
<name>A0A4Z1AFB6_9LEPT</name>
<proteinExistence type="predicted"/>
<evidence type="ECO:0000256" key="1">
    <source>
        <dbReference type="SAM" id="Phobius"/>
    </source>
</evidence>
<keyword evidence="3" id="KW-1185">Reference proteome</keyword>
<keyword evidence="1" id="KW-1133">Transmembrane helix</keyword>
<organism evidence="2 3">
    <name type="scientific">Leptospira congkakensis</name>
    <dbReference type="NCBI Taxonomy" id="2484932"/>
    <lineage>
        <taxon>Bacteria</taxon>
        <taxon>Pseudomonadati</taxon>
        <taxon>Spirochaetota</taxon>
        <taxon>Spirochaetia</taxon>
        <taxon>Leptospirales</taxon>
        <taxon>Leptospiraceae</taxon>
        <taxon>Leptospira</taxon>
    </lineage>
</organism>
<reference evidence="2" key="1">
    <citation type="journal article" date="2019" name="PLoS Negl. Trop. Dis.">
        <title>Revisiting the worldwide diversity of Leptospira species in the environment.</title>
        <authorList>
            <person name="Vincent A.T."/>
            <person name="Schiettekatte O."/>
            <person name="Bourhy P."/>
            <person name="Veyrier F.J."/>
            <person name="Picardeau M."/>
        </authorList>
    </citation>
    <scope>NUCLEOTIDE SEQUENCE [LARGE SCALE GENOMIC DNA]</scope>
    <source>
        <strain evidence="2">201702422</strain>
    </source>
</reference>
<feature type="transmembrane region" description="Helical" evidence="1">
    <location>
        <begin position="12"/>
        <end position="40"/>
    </location>
</feature>
<gene>
    <name evidence="2" type="ORF">EHQ69_03700</name>
</gene>
<dbReference type="Proteomes" id="UP000298263">
    <property type="component" value="Unassembled WGS sequence"/>
</dbReference>
<evidence type="ECO:0000313" key="3">
    <source>
        <dbReference type="Proteomes" id="UP000298263"/>
    </source>
</evidence>
<keyword evidence="1" id="KW-0812">Transmembrane</keyword>
<dbReference type="AlphaFoldDB" id="A0A4Z1AFB6"/>